<sequence>MSASTDRFVRPTSGDLAFNRVVAWLTRHGVSLLGSRVLTVPGRRTGTPHSTPVNLLTLDGERYLVAPRGTTAWVRNVRVSGTAQLSVGRRTEHVTVTELPVDERVSVIRQYLVRWGWEVGRFVEGLTKASTDDEIAAVAAGFPVFRLTPDPAAGA</sequence>
<protein>
    <submittedName>
        <fullName evidence="1">Deazaflavin-dependent oxidoreductase (Nitroreductase family)</fullName>
    </submittedName>
</protein>
<dbReference type="AlphaFoldDB" id="A0A542DYW6"/>
<reference evidence="1 2" key="1">
    <citation type="submission" date="2019-06" db="EMBL/GenBank/DDBJ databases">
        <title>Sequencing the genomes of 1000 actinobacteria strains.</title>
        <authorList>
            <person name="Klenk H.-P."/>
        </authorList>
    </citation>
    <scope>NUCLEOTIDE SEQUENCE [LARGE SCALE GENOMIC DNA]</scope>
    <source>
        <strain evidence="1 2">DSM 18607</strain>
    </source>
</reference>
<dbReference type="Proteomes" id="UP000317893">
    <property type="component" value="Unassembled WGS sequence"/>
</dbReference>
<comment type="caution">
    <text evidence="1">The sequence shown here is derived from an EMBL/GenBank/DDBJ whole genome shotgun (WGS) entry which is preliminary data.</text>
</comment>
<dbReference type="SUPFAM" id="SSF50475">
    <property type="entry name" value="FMN-binding split barrel"/>
    <property type="match status" value="1"/>
</dbReference>
<dbReference type="InterPro" id="IPR012349">
    <property type="entry name" value="Split_barrel_FMN-bd"/>
</dbReference>
<dbReference type="GO" id="GO:0016491">
    <property type="term" value="F:oxidoreductase activity"/>
    <property type="evidence" value="ECO:0007669"/>
    <property type="project" value="InterPro"/>
</dbReference>
<gene>
    <name evidence="1" type="ORF">FB458_1362</name>
</gene>
<evidence type="ECO:0000313" key="2">
    <source>
        <dbReference type="Proteomes" id="UP000317893"/>
    </source>
</evidence>
<dbReference type="RefSeq" id="WP_141847811.1">
    <property type="nucleotide sequence ID" value="NZ_BAAAPR010000002.1"/>
</dbReference>
<name>A0A542DYW6_9MICO</name>
<dbReference type="InterPro" id="IPR004378">
    <property type="entry name" value="F420H2_quin_Rdtase"/>
</dbReference>
<proteinExistence type="predicted"/>
<organism evidence="1 2">
    <name type="scientific">Lapillicoccus jejuensis</name>
    <dbReference type="NCBI Taxonomy" id="402171"/>
    <lineage>
        <taxon>Bacteria</taxon>
        <taxon>Bacillati</taxon>
        <taxon>Actinomycetota</taxon>
        <taxon>Actinomycetes</taxon>
        <taxon>Micrococcales</taxon>
        <taxon>Intrasporangiaceae</taxon>
        <taxon>Lapillicoccus</taxon>
    </lineage>
</organism>
<accession>A0A542DYW6</accession>
<dbReference type="Pfam" id="PF04075">
    <property type="entry name" value="F420H2_quin_red"/>
    <property type="match status" value="1"/>
</dbReference>
<dbReference type="EMBL" id="VFMN01000001">
    <property type="protein sequence ID" value="TQJ08278.1"/>
    <property type="molecule type" value="Genomic_DNA"/>
</dbReference>
<dbReference type="OrthoDB" id="5186446at2"/>
<keyword evidence="2" id="KW-1185">Reference proteome</keyword>
<evidence type="ECO:0000313" key="1">
    <source>
        <dbReference type="EMBL" id="TQJ08278.1"/>
    </source>
</evidence>
<dbReference type="Gene3D" id="2.30.110.10">
    <property type="entry name" value="Electron Transport, Fmn-binding Protein, Chain A"/>
    <property type="match status" value="1"/>
</dbReference>